<dbReference type="InterPro" id="IPR013094">
    <property type="entry name" value="AB_hydrolase_3"/>
</dbReference>
<evidence type="ECO:0000313" key="4">
    <source>
        <dbReference type="Proteomes" id="UP001521116"/>
    </source>
</evidence>
<dbReference type="EMBL" id="JAJVDC020000017">
    <property type="protein sequence ID" value="KAL1634132.1"/>
    <property type="molecule type" value="Genomic_DNA"/>
</dbReference>
<evidence type="ECO:0000256" key="1">
    <source>
        <dbReference type="ARBA" id="ARBA00022801"/>
    </source>
</evidence>
<proteinExistence type="predicted"/>
<evidence type="ECO:0000313" key="3">
    <source>
        <dbReference type="EMBL" id="KAL1634132.1"/>
    </source>
</evidence>
<reference evidence="3 4" key="1">
    <citation type="submission" date="2024-02" db="EMBL/GenBank/DDBJ databases">
        <title>De novo assembly and annotation of 12 fungi associated with fruit tree decline syndrome in Ontario, Canada.</title>
        <authorList>
            <person name="Sulman M."/>
            <person name="Ellouze W."/>
            <person name="Ilyukhin E."/>
        </authorList>
    </citation>
    <scope>NUCLEOTIDE SEQUENCE [LARGE SCALE GENOMIC DNA]</scope>
    <source>
        <strain evidence="3 4">M1-105</strain>
    </source>
</reference>
<dbReference type="PANTHER" id="PTHR48081:SF8">
    <property type="entry name" value="ALPHA_BETA HYDROLASE FOLD-3 DOMAIN-CONTAINING PROTEIN-RELATED"/>
    <property type="match status" value="1"/>
</dbReference>
<protein>
    <recommendedName>
        <fullName evidence="2">Alpha/beta hydrolase fold-3 domain-containing protein</fullName>
    </recommendedName>
</protein>
<organism evidence="3 4">
    <name type="scientific">Neofusicoccum ribis</name>
    <dbReference type="NCBI Taxonomy" id="45134"/>
    <lineage>
        <taxon>Eukaryota</taxon>
        <taxon>Fungi</taxon>
        <taxon>Dikarya</taxon>
        <taxon>Ascomycota</taxon>
        <taxon>Pezizomycotina</taxon>
        <taxon>Dothideomycetes</taxon>
        <taxon>Dothideomycetes incertae sedis</taxon>
        <taxon>Botryosphaeriales</taxon>
        <taxon>Botryosphaeriaceae</taxon>
        <taxon>Neofusicoccum</taxon>
    </lineage>
</organism>
<keyword evidence="4" id="KW-1185">Reference proteome</keyword>
<feature type="domain" description="Alpha/beta hydrolase fold-3" evidence="2">
    <location>
        <begin position="96"/>
        <end position="309"/>
    </location>
</feature>
<dbReference type="Gene3D" id="3.40.50.1820">
    <property type="entry name" value="alpha/beta hydrolase"/>
    <property type="match status" value="1"/>
</dbReference>
<sequence length="340" mass="36678">MASSTWPDLASMDAEFKAFYDKAGPLPKPDVTNIPMSTIRAMGAANHTPVPGVNVPIHMDGVEKSRISIPVRDGSSIEALLYQPTNPPKEGSPLFVAYHGGGWCLGVPEFEEVNCVNTVQRHGAVALSIAYRLAPEHPFPIPVHDSWDALKWIAAHASDLKATPSRGFVIHGESAGGNIAVVLALLARDEALSPALTGLSACIPAVLRADVVPERFKADYVSWTQNAEAPGLDQKGMEFVISHYKPDKSPLFNPFNWETGLKGLPPTFVQVCGLDPLRDEGLLFERLLREECGTPTKLTVYPGVPHAVWSFFPHLEVSKKAVENAAEGFGWLFANGAPGS</sequence>
<keyword evidence="1" id="KW-0378">Hydrolase</keyword>
<dbReference type="PANTHER" id="PTHR48081">
    <property type="entry name" value="AB HYDROLASE SUPERFAMILY PROTEIN C4A8.06C"/>
    <property type="match status" value="1"/>
</dbReference>
<dbReference type="SUPFAM" id="SSF53474">
    <property type="entry name" value="alpha/beta-Hydrolases"/>
    <property type="match status" value="1"/>
</dbReference>
<dbReference type="InterPro" id="IPR050300">
    <property type="entry name" value="GDXG_lipolytic_enzyme"/>
</dbReference>
<comment type="caution">
    <text evidence="3">The sequence shown here is derived from an EMBL/GenBank/DDBJ whole genome shotgun (WGS) entry which is preliminary data.</text>
</comment>
<gene>
    <name evidence="3" type="ORF">SLS56_002435</name>
</gene>
<evidence type="ECO:0000259" key="2">
    <source>
        <dbReference type="Pfam" id="PF07859"/>
    </source>
</evidence>
<dbReference type="Pfam" id="PF07859">
    <property type="entry name" value="Abhydrolase_3"/>
    <property type="match status" value="1"/>
</dbReference>
<dbReference type="InterPro" id="IPR029058">
    <property type="entry name" value="AB_hydrolase_fold"/>
</dbReference>
<accession>A0ABR3T497</accession>
<name>A0ABR3T497_9PEZI</name>
<dbReference type="Proteomes" id="UP001521116">
    <property type="component" value="Unassembled WGS sequence"/>
</dbReference>